<protein>
    <submittedName>
        <fullName evidence="5">RhoGEF domain containing protein</fullName>
    </submittedName>
</protein>
<sequence>MNGTASALGASPSSSSPSPSPPPSTSTSSSSSSSPLTRHGRSGSLLRTRAVRELHHGLDQADDEEPTKVEEVKKLLQQSVASYFDRLQEEEREKRKQEREQRERRKRLPILLMVTLPDWLGGDAHEIILPHDCLIDEVKQTIWKQVPALWDTAREECDLTLAGSYVLDVEFCKLLSITVVGKYFAEHNKVALSVITKKIAPKRGPLSMSTNSPIGTIVRPPPRPSDEDDHKKRAAVIAQKLSESQSALYKVQTQIRELQSMYRKELDQCLSNIALTNVIRQADEAGLKKRTTEEAAAEALVEAEAESETTASEVSEAEADDDEEDGADDDDGADDEEFATATVNETELAMRFFNDRKELLERIVANLQEILDSKDLMTPSVERQPSFKRLADLKAVKDSEASASASGAAAGPSLRTPPQTPLPPLPPHAKARMSCGQPALVRVSELMESEAIQKNDSSPKPGGKDGVDEEEKERQRKRLLTPLERTREEFFETEESYVAGLAIIVKVYLAGVTGILSPNDLDTIFANVATIFEIHKNLLQDISHIKDKERAQTGKSFGDSLKAFIPFLKMYTVYINAFDDANKRIGELMNTSKKFAAYLQEAQARPECKKLDLTSYLIMPVQRLPRYELLLRDLIRLTPPEDSEHPKLSSLLEAVVLVNKHVNESKKNAELRQKLYRLQVSIKDKVDIFSRVNRHLIREGSFQSYELRLQDQGKETAAELARQNVEGVSLLNVSLKRLPFKERYFFLFDDYLLEVSLPTRSGKYKFVRKVDLRNMTSVSWEKDKERELKDLFPQRAPNANSEIPTLSNEILMLSPAIMEDEDKLVLSVVVDGTKRYLYKFKSTTERDDWHDVLSKQSAKCKAEPASAVPELEIADRGQSSLSNLLGFSPASSTTFYVVVVILCVCVCV</sequence>
<dbReference type="GO" id="GO:0035556">
    <property type="term" value="P:intracellular signal transduction"/>
    <property type="evidence" value="ECO:0007669"/>
    <property type="project" value="InterPro"/>
</dbReference>
<dbReference type="VEuPathDB" id="AmoebaDB:ACA1_084820"/>
<dbReference type="OrthoDB" id="2272012at2759"/>
<dbReference type="SUPFAM" id="SSF50729">
    <property type="entry name" value="PH domain-like"/>
    <property type="match status" value="1"/>
</dbReference>
<dbReference type="Proteomes" id="UP000011083">
    <property type="component" value="Unassembled WGS sequence"/>
</dbReference>
<dbReference type="SMART" id="SM00233">
    <property type="entry name" value="PH"/>
    <property type="match status" value="1"/>
</dbReference>
<dbReference type="InterPro" id="IPR001331">
    <property type="entry name" value="GDS_CDC24_CS"/>
</dbReference>
<feature type="domain" description="PH" evidence="3">
    <location>
        <begin position="722"/>
        <end position="858"/>
    </location>
</feature>
<evidence type="ECO:0000256" key="2">
    <source>
        <dbReference type="SAM" id="MobiDB-lite"/>
    </source>
</evidence>
<feature type="region of interest" description="Disordered" evidence="2">
    <location>
        <begin position="1"/>
        <end position="67"/>
    </location>
</feature>
<dbReference type="PROSITE" id="PS50010">
    <property type="entry name" value="DH_2"/>
    <property type="match status" value="1"/>
</dbReference>
<evidence type="ECO:0000313" key="6">
    <source>
        <dbReference type="Proteomes" id="UP000011083"/>
    </source>
</evidence>
<dbReference type="AlphaFoldDB" id="L8HMR3"/>
<dbReference type="GeneID" id="14926742"/>
<keyword evidence="1" id="KW-0175">Coiled coil</keyword>
<feature type="compositionally biased region" description="Acidic residues" evidence="2">
    <location>
        <begin position="315"/>
        <end position="335"/>
    </location>
</feature>
<dbReference type="Gene3D" id="2.30.29.30">
    <property type="entry name" value="Pleckstrin-homology domain (PH domain)/Phosphotyrosine-binding domain (PTB)"/>
    <property type="match status" value="1"/>
</dbReference>
<feature type="compositionally biased region" description="Low complexity" evidence="2">
    <location>
        <begin position="25"/>
        <end position="35"/>
    </location>
</feature>
<name>L8HMR3_ACACF</name>
<dbReference type="Gene3D" id="1.20.900.10">
    <property type="entry name" value="Dbl homology (DH) domain"/>
    <property type="match status" value="1"/>
</dbReference>
<dbReference type="Pfam" id="PF00621">
    <property type="entry name" value="RhoGEF"/>
    <property type="match status" value="1"/>
</dbReference>
<feature type="compositionally biased region" description="Low complexity" evidence="2">
    <location>
        <begin position="402"/>
        <end position="417"/>
    </location>
</feature>
<dbReference type="InterPro" id="IPR001849">
    <property type="entry name" value="PH_domain"/>
</dbReference>
<dbReference type="InterPro" id="IPR051092">
    <property type="entry name" value="FYVE_RhoGEF_PH"/>
</dbReference>
<feature type="compositionally biased region" description="Pro residues" evidence="2">
    <location>
        <begin position="418"/>
        <end position="427"/>
    </location>
</feature>
<dbReference type="SUPFAM" id="SSF48065">
    <property type="entry name" value="DBL homology domain (DH-domain)"/>
    <property type="match status" value="1"/>
</dbReference>
<dbReference type="CDD" id="cd00160">
    <property type="entry name" value="RhoGEF"/>
    <property type="match status" value="1"/>
</dbReference>
<gene>
    <name evidence="5" type="ORF">ACA1_084820</name>
</gene>
<evidence type="ECO:0000313" key="5">
    <source>
        <dbReference type="EMBL" id="ELR25676.1"/>
    </source>
</evidence>
<dbReference type="InterPro" id="IPR035899">
    <property type="entry name" value="DBL_dom_sf"/>
</dbReference>
<proteinExistence type="predicted"/>
<accession>L8HMR3</accession>
<evidence type="ECO:0000259" key="3">
    <source>
        <dbReference type="PROSITE" id="PS50003"/>
    </source>
</evidence>
<feature type="compositionally biased region" description="Basic and acidic residues" evidence="2">
    <location>
        <begin position="50"/>
        <end position="59"/>
    </location>
</feature>
<keyword evidence="6" id="KW-1185">Reference proteome</keyword>
<dbReference type="GO" id="GO:0005737">
    <property type="term" value="C:cytoplasm"/>
    <property type="evidence" value="ECO:0007669"/>
    <property type="project" value="TreeGrafter"/>
</dbReference>
<dbReference type="GO" id="GO:0005085">
    <property type="term" value="F:guanyl-nucleotide exchange factor activity"/>
    <property type="evidence" value="ECO:0007669"/>
    <property type="project" value="InterPro"/>
</dbReference>
<evidence type="ECO:0000259" key="4">
    <source>
        <dbReference type="PROSITE" id="PS50010"/>
    </source>
</evidence>
<feature type="domain" description="DH" evidence="4">
    <location>
        <begin position="482"/>
        <end position="665"/>
    </location>
</feature>
<dbReference type="KEGG" id="acan:ACA1_084820"/>
<dbReference type="SMART" id="SM00325">
    <property type="entry name" value="RhoGEF"/>
    <property type="match status" value="1"/>
</dbReference>
<reference evidence="5 6" key="1">
    <citation type="journal article" date="2013" name="Genome Biol.">
        <title>Genome of Acanthamoeba castellanii highlights extensive lateral gene transfer and early evolution of tyrosine kinase signaling.</title>
        <authorList>
            <person name="Clarke M."/>
            <person name="Lohan A.J."/>
            <person name="Liu B."/>
            <person name="Lagkouvardos I."/>
            <person name="Roy S."/>
            <person name="Zafar N."/>
            <person name="Bertelli C."/>
            <person name="Schilde C."/>
            <person name="Kianianmomeni A."/>
            <person name="Burglin T.R."/>
            <person name="Frech C."/>
            <person name="Turcotte B."/>
            <person name="Kopec K.O."/>
            <person name="Synnott J.M."/>
            <person name="Choo C."/>
            <person name="Paponov I."/>
            <person name="Finkler A."/>
            <person name="Soon Heng Tan C."/>
            <person name="Hutchins A.P."/>
            <person name="Weinmeier T."/>
            <person name="Rattei T."/>
            <person name="Chu J.S."/>
            <person name="Gimenez G."/>
            <person name="Irimia M."/>
            <person name="Rigden D.J."/>
            <person name="Fitzpatrick D.A."/>
            <person name="Lorenzo-Morales J."/>
            <person name="Bateman A."/>
            <person name="Chiu C.H."/>
            <person name="Tang P."/>
            <person name="Hegemann P."/>
            <person name="Fromm H."/>
            <person name="Raoult D."/>
            <person name="Greub G."/>
            <person name="Miranda-Saavedra D."/>
            <person name="Chen N."/>
            <person name="Nash P."/>
            <person name="Ginger M.L."/>
            <person name="Horn M."/>
            <person name="Schaap P."/>
            <person name="Caler L."/>
            <person name="Loftus B."/>
        </authorList>
    </citation>
    <scope>NUCLEOTIDE SEQUENCE [LARGE SCALE GENOMIC DNA]</scope>
    <source>
        <strain evidence="5 6">Neff</strain>
    </source>
</reference>
<feature type="region of interest" description="Disordered" evidence="2">
    <location>
        <begin position="451"/>
        <end position="479"/>
    </location>
</feature>
<dbReference type="EMBL" id="KB007794">
    <property type="protein sequence ID" value="ELR25676.1"/>
    <property type="molecule type" value="Genomic_DNA"/>
</dbReference>
<dbReference type="PANTHER" id="PTHR12673">
    <property type="entry name" value="FACIOGENITAL DYSPLASIA PROTEIN"/>
    <property type="match status" value="1"/>
</dbReference>
<feature type="region of interest" description="Disordered" evidence="2">
    <location>
        <begin position="210"/>
        <end position="232"/>
    </location>
</feature>
<feature type="region of interest" description="Disordered" evidence="2">
    <location>
        <begin position="301"/>
        <end position="335"/>
    </location>
</feature>
<dbReference type="PROSITE" id="PS50003">
    <property type="entry name" value="PH_DOMAIN"/>
    <property type="match status" value="1"/>
</dbReference>
<dbReference type="PROSITE" id="PS00741">
    <property type="entry name" value="DH_1"/>
    <property type="match status" value="1"/>
</dbReference>
<feature type="coiled-coil region" evidence="1">
    <location>
        <begin position="73"/>
        <end position="107"/>
    </location>
</feature>
<dbReference type="RefSeq" id="XP_004358240.1">
    <property type="nucleotide sequence ID" value="XM_004358183.1"/>
</dbReference>
<dbReference type="PANTHER" id="PTHR12673:SF159">
    <property type="entry name" value="LD03170P"/>
    <property type="match status" value="1"/>
</dbReference>
<evidence type="ECO:0000256" key="1">
    <source>
        <dbReference type="SAM" id="Coils"/>
    </source>
</evidence>
<dbReference type="InterPro" id="IPR011993">
    <property type="entry name" value="PH-like_dom_sf"/>
</dbReference>
<feature type="region of interest" description="Disordered" evidence="2">
    <location>
        <begin position="402"/>
        <end position="434"/>
    </location>
</feature>
<dbReference type="InterPro" id="IPR000219">
    <property type="entry name" value="DH_dom"/>
</dbReference>
<organism evidence="5 6">
    <name type="scientific">Acanthamoeba castellanii (strain ATCC 30010 / Neff)</name>
    <dbReference type="NCBI Taxonomy" id="1257118"/>
    <lineage>
        <taxon>Eukaryota</taxon>
        <taxon>Amoebozoa</taxon>
        <taxon>Discosea</taxon>
        <taxon>Longamoebia</taxon>
        <taxon>Centramoebida</taxon>
        <taxon>Acanthamoebidae</taxon>
        <taxon>Acanthamoeba</taxon>
    </lineage>
</organism>